<dbReference type="Proteomes" id="UP000468650">
    <property type="component" value="Unassembled WGS sequence"/>
</dbReference>
<dbReference type="OrthoDB" id="9903731at2"/>
<evidence type="ECO:0000256" key="1">
    <source>
        <dbReference type="SAM" id="SignalP"/>
    </source>
</evidence>
<dbReference type="EMBL" id="WBVO01000002">
    <property type="protein sequence ID" value="KAB2813920.1"/>
    <property type="molecule type" value="Genomic_DNA"/>
</dbReference>
<evidence type="ECO:0000313" key="2">
    <source>
        <dbReference type="EMBL" id="KAB2813920.1"/>
    </source>
</evidence>
<dbReference type="RefSeq" id="WP_151666588.1">
    <property type="nucleotide sequence ID" value="NZ_WBVO01000002.1"/>
</dbReference>
<keyword evidence="1" id="KW-0732">Signal</keyword>
<comment type="caution">
    <text evidence="2">The sequence shown here is derived from an EMBL/GenBank/DDBJ whole genome shotgun (WGS) entry which is preliminary data.</text>
</comment>
<feature type="chain" id="PRO_5026900589" description="DUF1207 domain-containing protein" evidence="1">
    <location>
        <begin position="19"/>
        <end position="286"/>
    </location>
</feature>
<dbReference type="AlphaFoldDB" id="A0A6N6RJR7"/>
<evidence type="ECO:0000313" key="3">
    <source>
        <dbReference type="Proteomes" id="UP000468650"/>
    </source>
</evidence>
<organism evidence="2 3">
    <name type="scientific">Phaeocystidibacter luteus</name>
    <dbReference type="NCBI Taxonomy" id="911197"/>
    <lineage>
        <taxon>Bacteria</taxon>
        <taxon>Pseudomonadati</taxon>
        <taxon>Bacteroidota</taxon>
        <taxon>Flavobacteriia</taxon>
        <taxon>Flavobacteriales</taxon>
        <taxon>Phaeocystidibacteraceae</taxon>
        <taxon>Phaeocystidibacter</taxon>
    </lineage>
</organism>
<accession>A0A6N6RJR7</accession>
<feature type="signal peptide" evidence="1">
    <location>
        <begin position="1"/>
        <end position="18"/>
    </location>
</feature>
<protein>
    <recommendedName>
        <fullName evidence="4">DUF1207 domain-containing protein</fullName>
    </recommendedName>
</protein>
<gene>
    <name evidence="2" type="ORF">F8C67_04340</name>
</gene>
<reference evidence="2 3" key="1">
    <citation type="submission" date="2019-09" db="EMBL/GenBank/DDBJ databases">
        <title>Genomes of family Cryomorphaceae.</title>
        <authorList>
            <person name="Bowman J.P."/>
        </authorList>
    </citation>
    <scope>NUCLEOTIDE SEQUENCE [LARGE SCALE GENOMIC DNA]</scope>
    <source>
        <strain evidence="2 3">LMG 25704</strain>
    </source>
</reference>
<keyword evidence="3" id="KW-1185">Reference proteome</keyword>
<sequence length="286" mass="33492">MSRLNLLWMLVISAPLLAQELELPTSRLADPTELYANLNITAGLNFDGASNFPGYEIDGWEFRLQGDLLAFDKLRFRFTLPVSNQVYGAVGVFDNAALDIGFQTHNTQNFFKSSLLEVGITTPLTDDRTFSSFSRKSWELRARYTAALRLENSWMIYPSIGFYQRNSRENYTYVPAPLYPSMNKYGLRTMVLSSYETSDRSFIQFGLEYENGFWFSDDQNDATEEYLDDIDEHNYRVKFKFQYALTGNHHLYLDVDGYWQNSRYQDVPTFQRHISWYRLGYLYLID</sequence>
<proteinExistence type="predicted"/>
<name>A0A6N6RJR7_9FLAO</name>
<evidence type="ECO:0008006" key="4">
    <source>
        <dbReference type="Google" id="ProtNLM"/>
    </source>
</evidence>